<name>A0ABP1FJJ2_9CHLO</name>
<comment type="caution">
    <text evidence="1">The sequence shown here is derived from an EMBL/GenBank/DDBJ whole genome shotgun (WGS) entry which is preliminary data.</text>
</comment>
<reference evidence="1 2" key="1">
    <citation type="submission" date="2024-06" db="EMBL/GenBank/DDBJ databases">
        <authorList>
            <person name="Kraege A."/>
            <person name="Thomma B."/>
        </authorList>
    </citation>
    <scope>NUCLEOTIDE SEQUENCE [LARGE SCALE GENOMIC DNA]</scope>
</reference>
<organism evidence="1 2">
    <name type="scientific">Coccomyxa viridis</name>
    <dbReference type="NCBI Taxonomy" id="1274662"/>
    <lineage>
        <taxon>Eukaryota</taxon>
        <taxon>Viridiplantae</taxon>
        <taxon>Chlorophyta</taxon>
        <taxon>core chlorophytes</taxon>
        <taxon>Trebouxiophyceae</taxon>
        <taxon>Trebouxiophyceae incertae sedis</taxon>
        <taxon>Coccomyxaceae</taxon>
        <taxon>Coccomyxa</taxon>
    </lineage>
</organism>
<evidence type="ECO:0000313" key="2">
    <source>
        <dbReference type="Proteomes" id="UP001497392"/>
    </source>
</evidence>
<dbReference type="Proteomes" id="UP001497392">
    <property type="component" value="Unassembled WGS sequence"/>
</dbReference>
<dbReference type="EMBL" id="CAXHTA020000001">
    <property type="protein sequence ID" value="CAL5218644.1"/>
    <property type="molecule type" value="Genomic_DNA"/>
</dbReference>
<protein>
    <submittedName>
        <fullName evidence="1">G346 protein</fullName>
    </submittedName>
</protein>
<keyword evidence="2" id="KW-1185">Reference proteome</keyword>
<gene>
    <name evidence="1" type="primary">g346</name>
    <name evidence="1" type="ORF">VP750_LOCUS303</name>
</gene>
<evidence type="ECO:0000313" key="1">
    <source>
        <dbReference type="EMBL" id="CAL5218644.1"/>
    </source>
</evidence>
<proteinExistence type="predicted"/>
<sequence>MAMFASKNNATTMATTFTFALNGAPTISDQGSTWTLNVTAIPATTDGVYATGAKSFQAKKPAVYGPLVTTYAPVALFVDPLCYSYNPYTGYVYYYYYVCSYCSC</sequence>
<accession>A0ABP1FJJ2</accession>